<keyword evidence="3" id="KW-1185">Reference proteome</keyword>
<evidence type="ECO:0000313" key="3">
    <source>
        <dbReference type="Proteomes" id="UP001271007"/>
    </source>
</evidence>
<feature type="region of interest" description="Disordered" evidence="1">
    <location>
        <begin position="33"/>
        <end position="91"/>
    </location>
</feature>
<name>A0AAJ0DG06_9PEZI</name>
<dbReference type="EMBL" id="JAWDJX010000016">
    <property type="protein sequence ID" value="KAK3053375.1"/>
    <property type="molecule type" value="Genomic_DNA"/>
</dbReference>
<protein>
    <submittedName>
        <fullName evidence="2">Uncharacterized protein</fullName>
    </submittedName>
</protein>
<organism evidence="2 3">
    <name type="scientific">Extremus antarcticus</name>
    <dbReference type="NCBI Taxonomy" id="702011"/>
    <lineage>
        <taxon>Eukaryota</taxon>
        <taxon>Fungi</taxon>
        <taxon>Dikarya</taxon>
        <taxon>Ascomycota</taxon>
        <taxon>Pezizomycotina</taxon>
        <taxon>Dothideomycetes</taxon>
        <taxon>Dothideomycetidae</taxon>
        <taxon>Mycosphaerellales</taxon>
        <taxon>Extremaceae</taxon>
        <taxon>Extremus</taxon>
    </lineage>
</organism>
<gene>
    <name evidence="2" type="ORF">LTR09_005544</name>
</gene>
<sequence>MSDQSQQPSLIGQHANYVAAATKETIGVVTGSEDWKQTGASEKQDAIDGMKAASQNRDPNASGFGKAEEMAGKAVGCEGMESEGAQSKTQQ</sequence>
<evidence type="ECO:0000313" key="2">
    <source>
        <dbReference type="EMBL" id="KAK3053375.1"/>
    </source>
</evidence>
<dbReference type="AlphaFoldDB" id="A0AAJ0DG06"/>
<comment type="caution">
    <text evidence="2">The sequence shown here is derived from an EMBL/GenBank/DDBJ whole genome shotgun (WGS) entry which is preliminary data.</text>
</comment>
<evidence type="ECO:0000256" key="1">
    <source>
        <dbReference type="SAM" id="MobiDB-lite"/>
    </source>
</evidence>
<reference evidence="2" key="1">
    <citation type="submission" date="2023-04" db="EMBL/GenBank/DDBJ databases">
        <title>Black Yeasts Isolated from many extreme environments.</title>
        <authorList>
            <person name="Coleine C."/>
            <person name="Stajich J.E."/>
            <person name="Selbmann L."/>
        </authorList>
    </citation>
    <scope>NUCLEOTIDE SEQUENCE</scope>
    <source>
        <strain evidence="2">CCFEE 5312</strain>
    </source>
</reference>
<accession>A0AAJ0DG06</accession>
<proteinExistence type="predicted"/>
<dbReference type="Proteomes" id="UP001271007">
    <property type="component" value="Unassembled WGS sequence"/>
</dbReference>